<gene>
    <name evidence="1" type="ORF">INT43_002357</name>
</gene>
<organism evidence="1 2">
    <name type="scientific">Mortierella isabellina</name>
    <name type="common">Filamentous fungus</name>
    <name type="synonym">Umbelopsis isabellina</name>
    <dbReference type="NCBI Taxonomy" id="91625"/>
    <lineage>
        <taxon>Eukaryota</taxon>
        <taxon>Fungi</taxon>
        <taxon>Fungi incertae sedis</taxon>
        <taxon>Mucoromycota</taxon>
        <taxon>Mucoromycotina</taxon>
        <taxon>Umbelopsidomycetes</taxon>
        <taxon>Umbelopsidales</taxon>
        <taxon>Umbelopsidaceae</taxon>
        <taxon>Umbelopsis</taxon>
    </lineage>
</organism>
<reference evidence="1" key="1">
    <citation type="submission" date="2020-12" db="EMBL/GenBank/DDBJ databases">
        <title>Metabolic potential, ecology and presence of endohyphal bacteria is reflected in genomic diversity of Mucoromycotina.</title>
        <authorList>
            <person name="Muszewska A."/>
            <person name="Okrasinska A."/>
            <person name="Steczkiewicz K."/>
            <person name="Drgas O."/>
            <person name="Orlowska M."/>
            <person name="Perlinska-Lenart U."/>
            <person name="Aleksandrzak-Piekarczyk T."/>
            <person name="Szatraj K."/>
            <person name="Zielenkiewicz U."/>
            <person name="Pilsyk S."/>
            <person name="Malc E."/>
            <person name="Mieczkowski P."/>
            <person name="Kruszewska J.S."/>
            <person name="Biernat P."/>
            <person name="Pawlowska J."/>
        </authorList>
    </citation>
    <scope>NUCLEOTIDE SEQUENCE</scope>
    <source>
        <strain evidence="1">WA0000067209</strain>
    </source>
</reference>
<dbReference type="AlphaFoldDB" id="A0A8H7UP49"/>
<proteinExistence type="predicted"/>
<protein>
    <submittedName>
        <fullName evidence="1">Uncharacterized protein</fullName>
    </submittedName>
</protein>
<name>A0A8H7UP49_MORIS</name>
<evidence type="ECO:0000313" key="1">
    <source>
        <dbReference type="EMBL" id="KAG2185919.1"/>
    </source>
</evidence>
<dbReference type="Proteomes" id="UP000654370">
    <property type="component" value="Unassembled WGS sequence"/>
</dbReference>
<comment type="caution">
    <text evidence="1">The sequence shown here is derived from an EMBL/GenBank/DDBJ whole genome shotgun (WGS) entry which is preliminary data.</text>
</comment>
<dbReference type="EMBL" id="JAEPQZ010000001">
    <property type="protein sequence ID" value="KAG2185919.1"/>
    <property type="molecule type" value="Genomic_DNA"/>
</dbReference>
<evidence type="ECO:0000313" key="2">
    <source>
        <dbReference type="Proteomes" id="UP000654370"/>
    </source>
</evidence>
<sequence length="73" mass="8464">MMVLFDLYVWGFDHAKGLIRWLKAAMTPFWAHVTSLITDGRHLQVYQPHMIPEPPKSNSRQHLKALKAIETHG</sequence>
<keyword evidence="2" id="KW-1185">Reference proteome</keyword>
<accession>A0A8H7UP49</accession>